<evidence type="ECO:0000256" key="11">
    <source>
        <dbReference type="ARBA" id="ARBA00023136"/>
    </source>
</evidence>
<dbReference type="Proteomes" id="UP001152759">
    <property type="component" value="Chromosome 8"/>
</dbReference>
<evidence type="ECO:0000256" key="1">
    <source>
        <dbReference type="ARBA" id="ARBA00004323"/>
    </source>
</evidence>
<evidence type="ECO:0000256" key="9">
    <source>
        <dbReference type="ARBA" id="ARBA00022989"/>
    </source>
</evidence>
<evidence type="ECO:0000259" key="14">
    <source>
        <dbReference type="Pfam" id="PF15711"/>
    </source>
</evidence>
<feature type="domain" description="ILEI/PANDER" evidence="14">
    <location>
        <begin position="115"/>
        <end position="204"/>
    </location>
</feature>
<keyword evidence="8 13" id="KW-0735">Signal-anchor</keyword>
<dbReference type="Gene3D" id="3.90.550.10">
    <property type="entry name" value="Spore Coat Polysaccharide Biosynthesis Protein SpsA, Chain A"/>
    <property type="match status" value="1"/>
</dbReference>
<keyword evidence="7 13" id="KW-0479">Metal-binding</keyword>
<evidence type="ECO:0000256" key="4">
    <source>
        <dbReference type="ARBA" id="ARBA00022676"/>
    </source>
</evidence>
<organism evidence="15 16">
    <name type="scientific">Bemisia tabaci</name>
    <name type="common">Sweetpotato whitefly</name>
    <name type="synonym">Aleurodes tabaci</name>
    <dbReference type="NCBI Taxonomy" id="7038"/>
    <lineage>
        <taxon>Eukaryota</taxon>
        <taxon>Metazoa</taxon>
        <taxon>Ecdysozoa</taxon>
        <taxon>Arthropoda</taxon>
        <taxon>Hexapoda</taxon>
        <taxon>Insecta</taxon>
        <taxon>Pterygota</taxon>
        <taxon>Neoptera</taxon>
        <taxon>Paraneoptera</taxon>
        <taxon>Hemiptera</taxon>
        <taxon>Sternorrhyncha</taxon>
        <taxon>Aleyrodoidea</taxon>
        <taxon>Aleyrodidae</taxon>
        <taxon>Aleyrodinae</taxon>
        <taxon>Bemisia</taxon>
    </lineage>
</organism>
<dbReference type="AlphaFoldDB" id="A0A9P0G624"/>
<evidence type="ECO:0000256" key="6">
    <source>
        <dbReference type="ARBA" id="ARBA00022692"/>
    </source>
</evidence>
<comment type="cofactor">
    <cofactor evidence="13">
        <name>Mn(2+)</name>
        <dbReference type="ChEBI" id="CHEBI:29035"/>
    </cofactor>
    <text evidence="13">The cofactor is mostly bound to the substrate.</text>
</comment>
<dbReference type="GO" id="GO:0000139">
    <property type="term" value="C:Golgi membrane"/>
    <property type="evidence" value="ECO:0007669"/>
    <property type="project" value="UniProtKB-SubCell"/>
</dbReference>
<evidence type="ECO:0000256" key="7">
    <source>
        <dbReference type="ARBA" id="ARBA00022723"/>
    </source>
</evidence>
<evidence type="ECO:0000256" key="2">
    <source>
        <dbReference type="ARBA" id="ARBA00004922"/>
    </source>
</evidence>
<evidence type="ECO:0000313" key="16">
    <source>
        <dbReference type="Proteomes" id="UP001152759"/>
    </source>
</evidence>
<keyword evidence="9" id="KW-1133">Transmembrane helix</keyword>
<dbReference type="EC" id="2.4.1.101" evidence="13"/>
<keyword evidence="16" id="KW-1185">Reference proteome</keyword>
<name>A0A9P0G624_BEMTA</name>
<dbReference type="GO" id="GO:0030145">
    <property type="term" value="F:manganese ion binding"/>
    <property type="evidence" value="ECO:0007669"/>
    <property type="project" value="UniProtKB-UniRule"/>
</dbReference>
<dbReference type="SUPFAM" id="SSF53448">
    <property type="entry name" value="Nucleotide-diphospho-sugar transferases"/>
    <property type="match status" value="1"/>
</dbReference>
<dbReference type="PANTHER" id="PTHR46396:SF2">
    <property type="entry name" value="ILEI_PANDER DOMAIN-CONTAINING PROTEIN"/>
    <property type="match status" value="1"/>
</dbReference>
<protein>
    <recommendedName>
        <fullName evidence="13">Alpha-1,3-mannosyl-glycoprotein 2-beta-N-acetylglucosaminyltransferase</fullName>
        <shortName evidence="13">GNT-I</shortName>
        <shortName evidence="13">GlcNAc-T I</shortName>
        <ecNumber evidence="13">2.4.1.101</ecNumber>
    </recommendedName>
    <alternativeName>
        <fullName evidence="13">N-glycosyl-oligosaccharide-glycoprotein N-acetylglucosaminyltransferase I</fullName>
    </alternativeName>
</protein>
<keyword evidence="11" id="KW-0472">Membrane</keyword>
<dbReference type="PROSITE" id="PS51257">
    <property type="entry name" value="PROKAR_LIPOPROTEIN"/>
    <property type="match status" value="1"/>
</dbReference>
<comment type="similarity">
    <text evidence="3 13">Belongs to the glycosyltransferase 13 family.</text>
</comment>
<dbReference type="GO" id="GO:0003827">
    <property type="term" value="F:alpha-1,3-mannosylglycoprotein 2-beta-N-acetylglucosaminyltransferase activity"/>
    <property type="evidence" value="ECO:0007669"/>
    <property type="project" value="UniProtKB-UniRule"/>
</dbReference>
<evidence type="ECO:0000313" key="15">
    <source>
        <dbReference type="EMBL" id="CAH0776680.1"/>
    </source>
</evidence>
<proteinExistence type="inferred from homology"/>
<dbReference type="Pfam" id="PF15711">
    <property type="entry name" value="ILEI"/>
    <property type="match status" value="1"/>
</dbReference>
<evidence type="ECO:0000256" key="12">
    <source>
        <dbReference type="ARBA" id="ARBA00023211"/>
    </source>
</evidence>
<keyword evidence="12 13" id="KW-0464">Manganese</keyword>
<dbReference type="Pfam" id="PF03071">
    <property type="entry name" value="GNT-I"/>
    <property type="match status" value="1"/>
</dbReference>
<dbReference type="PANTHER" id="PTHR46396">
    <property type="entry name" value="PROTEIN O-LINKED-MANNOSE BETA-1,2-N-ACETYLGLUCOSAMINYLTRANSFERASE 1"/>
    <property type="match status" value="1"/>
</dbReference>
<evidence type="ECO:0000256" key="3">
    <source>
        <dbReference type="ARBA" id="ARBA00006492"/>
    </source>
</evidence>
<dbReference type="KEGG" id="btab:109044531"/>
<keyword evidence="6" id="KW-0812">Transmembrane</keyword>
<dbReference type="GO" id="GO:0047223">
    <property type="term" value="F:beta-1,3-galactosyl-O-glycosyl-glycoprotein beta-1,3-N-acetylglucosaminyltransferase activity"/>
    <property type="evidence" value="ECO:0007669"/>
    <property type="project" value="TreeGrafter"/>
</dbReference>
<dbReference type="PROSITE" id="PS52031">
    <property type="entry name" value="GG_LECTIN"/>
    <property type="match status" value="1"/>
</dbReference>
<comment type="catalytic activity">
    <reaction evidence="13">
        <text>N(4)-(alpha-D-Man-(1-&gt;3)-[alpha-D-Man-(1-&gt;3)-[alpha-D-Man-(1-&gt;6)]-alpha-D-Man-(1-&gt;6)]-beta-D-Man-(1-&gt;4)-beta-D-GlcNAc-(1-&gt;4)-beta-D-GlcNAc)-L-asparaginyl-[protein] (N-glucan mannose isomer 5A1,2) + UDP-N-acetyl-alpha-D-glucosamine = N(4)-{beta-D-GlcNAc-(1-&gt;2)-alpha-D-Man-(1-&gt;3)-[alpha-D-Man-(1-&gt;3)-[alpha-D-Man-(1-&gt;6)]-alpha-D-Man-(1-&gt;6)]-beta-D-Man-(1-&gt;4)-beta-D-GlcNAc-(1-&gt;4)-beta-D-GlcNAc}-L-asparaginyl-[protein] + UDP + H(+)</text>
        <dbReference type="Rhea" id="RHEA:11456"/>
        <dbReference type="Rhea" id="RHEA-COMP:14367"/>
        <dbReference type="Rhea" id="RHEA-COMP:14368"/>
        <dbReference type="ChEBI" id="CHEBI:15378"/>
        <dbReference type="ChEBI" id="CHEBI:57705"/>
        <dbReference type="ChEBI" id="CHEBI:58223"/>
        <dbReference type="ChEBI" id="CHEBI:59087"/>
        <dbReference type="ChEBI" id="CHEBI:60625"/>
        <dbReference type="EC" id="2.4.1.101"/>
    </reaction>
</comment>
<comment type="pathway">
    <text evidence="2 13">Protein modification; protein glycosylation.</text>
</comment>
<accession>A0A9P0G624</accession>
<evidence type="ECO:0000256" key="8">
    <source>
        <dbReference type="ARBA" id="ARBA00022968"/>
    </source>
</evidence>
<dbReference type="EMBL" id="OU963869">
    <property type="protein sequence ID" value="CAH0776680.1"/>
    <property type="molecule type" value="Genomic_DNA"/>
</dbReference>
<comment type="function">
    <text evidence="13">Initiates complex N-linked carbohydrate formation. Essential for the conversion of high-mannose to hybrid and complex N-glycans.</text>
</comment>
<evidence type="ECO:0000256" key="5">
    <source>
        <dbReference type="ARBA" id="ARBA00022679"/>
    </source>
</evidence>
<keyword evidence="10 13" id="KW-0333">Golgi apparatus</keyword>
<gene>
    <name evidence="15" type="ORF">BEMITA_LOCUS12732</name>
</gene>
<keyword evidence="4 13" id="KW-0328">Glycosyltransferase</keyword>
<dbReference type="InterPro" id="IPR029044">
    <property type="entry name" value="Nucleotide-diphossugar_trans"/>
</dbReference>
<dbReference type="GO" id="GO:0016266">
    <property type="term" value="P:protein O-linked glycosylation via N-acetyl-galactosamine"/>
    <property type="evidence" value="ECO:0007669"/>
    <property type="project" value="TreeGrafter"/>
</dbReference>
<sequence length="643" mass="72842">MFKANPKILFGGVFIAISCSFFTSNFYKCWIPEFTSDFGELSNTTLISQDGRTSHIRDSASFEIKEILPNCGIPYECMNDTFPVHLYTGENKSDFPKLCVFGKYVLAEGVNGVGRGLNAAIVDPSHGEILAVHNFDTYLAPSSPTLEEWLQKMMELDDILIIFTFDEASKEFTSEAKKALFQLGSGKIQDLQYRSQWYMISQKGISGFTPYETLHNAKNGWWGEPINLQLCIPKKIVPLPITPDPFPRCNQLRASFCDTAPELICDEFCLGNNRHEPIGAALLTNKSLIGNAAYSTPIMVLCGKNESDSLSFLVMTLTSLIHQPGIQPVNVRLLHFAHQTHIPLLAKLFGFLSNVYQQSYSNQSETEMALDLAHNFYPQKKYIIIIESELILSPDFLFFMAQVLPVMEGDESIIGISAWNPYGYENLSSKKHEAYRVEYFPGLGFLMSMRIYTDYLRGNFSCCFERNFIGWSSTLKSLPGYTIIPDVSRVLRRPIAPSAASDEYQKMFTFQRETNVDVDAWIDHPHKLKSHQYFNEIVNKLLSSTTIHLSEHDISNCAREPNMAAINALRNFKGKSFVINYNETSSPGFGTLVSLLNCFDIYSPKDHRPFNLYKGLFRFSMNDNDVFLLEASSPFLRTHSLPF</sequence>
<dbReference type="InterPro" id="IPR052463">
    <property type="entry name" value="O-linked_mannose_GnT"/>
</dbReference>
<evidence type="ECO:0000256" key="13">
    <source>
        <dbReference type="RuleBase" id="RU368119"/>
    </source>
</evidence>
<keyword evidence="5" id="KW-0808">Transferase</keyword>
<dbReference type="InterPro" id="IPR004139">
    <property type="entry name" value="Glyco_trans_13"/>
</dbReference>
<reference evidence="15" key="1">
    <citation type="submission" date="2021-12" db="EMBL/GenBank/DDBJ databases">
        <authorList>
            <person name="King R."/>
        </authorList>
    </citation>
    <scope>NUCLEOTIDE SEQUENCE</scope>
</reference>
<evidence type="ECO:0000256" key="10">
    <source>
        <dbReference type="ARBA" id="ARBA00023034"/>
    </source>
</evidence>
<comment type="subcellular location">
    <subcellularLocation>
        <location evidence="1 13">Golgi apparatus membrane</location>
        <topology evidence="1 13">Single-pass type II membrane protein</topology>
    </subcellularLocation>
</comment>
<dbReference type="InterPro" id="IPR039477">
    <property type="entry name" value="ILEI/PANDER_dom"/>
</dbReference>